<reference evidence="1 2" key="1">
    <citation type="submission" date="2022-10" db="EMBL/GenBank/DDBJ databases">
        <title>Paucibacter sp. hw1 Genome sequencing.</title>
        <authorList>
            <person name="Park S."/>
        </authorList>
    </citation>
    <scope>NUCLEOTIDE SEQUENCE [LARGE SCALE GENOMIC DNA]</scope>
    <source>
        <strain evidence="2">hw1</strain>
    </source>
</reference>
<organism evidence="1 2">
    <name type="scientific">Roseateles albus</name>
    <dbReference type="NCBI Taxonomy" id="2987525"/>
    <lineage>
        <taxon>Bacteria</taxon>
        <taxon>Pseudomonadati</taxon>
        <taxon>Pseudomonadota</taxon>
        <taxon>Betaproteobacteria</taxon>
        <taxon>Burkholderiales</taxon>
        <taxon>Sphaerotilaceae</taxon>
        <taxon>Roseateles</taxon>
    </lineage>
</organism>
<sequence>MIDHSNMPTTAIEHCLQITQAHACIQLNLDEALGWAHGMAYQDFVLLTHIAQSPQQRLTAADLMRPMGLPLSALVRLVLPLEKTGLLHRDPIPDADGKRYVTLRPAGQTHLRNATVTAQAACATVLTALVNGQRALCPTD</sequence>
<proteinExistence type="predicted"/>
<dbReference type="RefSeq" id="WP_273601715.1">
    <property type="nucleotide sequence ID" value="NZ_JAQQXT010000012.1"/>
</dbReference>
<dbReference type="InterPro" id="IPR036388">
    <property type="entry name" value="WH-like_DNA-bd_sf"/>
</dbReference>
<gene>
    <name evidence="1" type="ORF">PRZ03_18360</name>
</gene>
<evidence type="ECO:0000313" key="1">
    <source>
        <dbReference type="EMBL" id="MDC8773544.1"/>
    </source>
</evidence>
<evidence type="ECO:0000313" key="2">
    <source>
        <dbReference type="Proteomes" id="UP001221189"/>
    </source>
</evidence>
<name>A0ABT5KHX0_9BURK</name>
<comment type="caution">
    <text evidence="1">The sequence shown here is derived from an EMBL/GenBank/DDBJ whole genome shotgun (WGS) entry which is preliminary data.</text>
</comment>
<dbReference type="Proteomes" id="UP001221189">
    <property type="component" value="Unassembled WGS sequence"/>
</dbReference>
<accession>A0ABT5KHX0</accession>
<keyword evidence="2" id="KW-1185">Reference proteome</keyword>
<dbReference type="Gene3D" id="1.10.10.10">
    <property type="entry name" value="Winged helix-like DNA-binding domain superfamily/Winged helix DNA-binding domain"/>
    <property type="match status" value="1"/>
</dbReference>
<dbReference type="EMBL" id="JAQQXT010000012">
    <property type="protein sequence ID" value="MDC8773544.1"/>
    <property type="molecule type" value="Genomic_DNA"/>
</dbReference>
<protein>
    <submittedName>
        <fullName evidence="1">AsnC family transcriptional regulator</fullName>
    </submittedName>
</protein>
<dbReference type="InterPro" id="IPR036390">
    <property type="entry name" value="WH_DNA-bd_sf"/>
</dbReference>
<dbReference type="SUPFAM" id="SSF46785">
    <property type="entry name" value="Winged helix' DNA-binding domain"/>
    <property type="match status" value="1"/>
</dbReference>